<evidence type="ECO:0000256" key="2">
    <source>
        <dbReference type="ARBA" id="ARBA00022801"/>
    </source>
</evidence>
<dbReference type="InterPro" id="IPR050287">
    <property type="entry name" value="MTA/SAH_deaminase"/>
</dbReference>
<dbReference type="PATRIC" id="fig|991905.3.peg.2530"/>
<reference evidence="4 5" key="1">
    <citation type="journal article" date="2011" name="J. Bacteriol.">
        <title>Complete genome sequence of Polymorphum gilvum SL003B-26A1T, a crude oil-degrading bacterium from oil-polluted saline soil.</title>
        <authorList>
            <person name="Li S.G."/>
            <person name="Tang Y.Q."/>
            <person name="Nie Y."/>
            <person name="Cai M."/>
            <person name="Wu X.L."/>
        </authorList>
    </citation>
    <scope>NUCLEOTIDE SEQUENCE [LARGE SCALE GENOMIC DNA]</scope>
    <source>
        <strain evidence="5">LMG 25793 / CGMCC 1.9160 / SL003B-26A1</strain>
    </source>
</reference>
<dbReference type="OrthoDB" id="9796020at2"/>
<dbReference type="HOGENOM" id="CLU_012358_9_0_5"/>
<dbReference type="STRING" id="991905.SL003B_2468"/>
<name>F2J2H8_POLGS</name>
<dbReference type="AlphaFoldDB" id="F2J2H8"/>
<dbReference type="NCBIfam" id="NF006056">
    <property type="entry name" value="PRK08204.1"/>
    <property type="match status" value="1"/>
</dbReference>
<dbReference type="InterPro" id="IPR011059">
    <property type="entry name" value="Metal-dep_hydrolase_composite"/>
</dbReference>
<dbReference type="InterPro" id="IPR032466">
    <property type="entry name" value="Metal_Hydrolase"/>
</dbReference>
<dbReference type="EMBL" id="CP002568">
    <property type="protein sequence ID" value="ADZ70892.1"/>
    <property type="molecule type" value="Genomic_DNA"/>
</dbReference>
<dbReference type="Proteomes" id="UP000008130">
    <property type="component" value="Chromosome"/>
</dbReference>
<dbReference type="SUPFAM" id="SSF51338">
    <property type="entry name" value="Composite domain of metallo-dependent hydrolases"/>
    <property type="match status" value="1"/>
</dbReference>
<evidence type="ECO:0000313" key="5">
    <source>
        <dbReference type="Proteomes" id="UP000008130"/>
    </source>
</evidence>
<dbReference type="RefSeq" id="WP_013653206.1">
    <property type="nucleotide sequence ID" value="NC_015259.1"/>
</dbReference>
<keyword evidence="2 4" id="KW-0378">Hydrolase</keyword>
<dbReference type="Gene3D" id="2.30.40.10">
    <property type="entry name" value="Urease, subunit C, domain 1"/>
    <property type="match status" value="1"/>
</dbReference>
<dbReference type="Gene3D" id="3.20.20.140">
    <property type="entry name" value="Metal-dependent hydrolases"/>
    <property type="match status" value="1"/>
</dbReference>
<proteinExistence type="inferred from homology"/>
<dbReference type="Pfam" id="PF01979">
    <property type="entry name" value="Amidohydro_1"/>
    <property type="match status" value="1"/>
</dbReference>
<feature type="domain" description="Amidohydrolase-related" evidence="3">
    <location>
        <begin position="92"/>
        <end position="445"/>
    </location>
</feature>
<protein>
    <submittedName>
        <fullName evidence="4">Amidohydrolase</fullName>
    </submittedName>
</protein>
<sequence length="484" mass="52338">MCRFCDALLRAPAGSGGGGFAATPAPHKGPMPAGIGEPGRRTLIRGGAVLSVDDAVGNFAEGDVLLEGRRILEVGARIDAGDAAVIEAAGMIVMPGFVDTHHHQFETALRSFLADGILINDGRPESVYNYYEAILQKFSLVYRPEDVYINELYGSIAQIDAGVTTVMDVSQIHHSPEHSDAALSALRDAGRRAAFGYFEGWGERSKYPQDARRIRDQWFASDDQLLTMVMGGEIYLPGYEAAWDVGRELAIPIALHVVGTFGMQPTFDALGAAGRFGPDNIFIHMTGMSEEGWKYAADAGAHISLSVPIEMQMRHGMPPIQKALDHGLRPSLSTDVECTMTADMFTQMRSAVTLQRSIANEMALRGEDYPKLLSAMDAIRFATIEGARGLRLDARTGSLTPGKDADIILLDATALNVAPLNHVPGAVVTLMERSNVDTVLVAGKVKKWQGSVLGFDLDRLRAELEASRDHLFAAAAIERDLFRA</sequence>
<comment type="similarity">
    <text evidence="1">Belongs to the metallo-dependent hydrolases superfamily. ATZ/TRZ family.</text>
</comment>
<organism evidence="4 5">
    <name type="scientific">Polymorphum gilvum (strain LMG 25793 / CGMCC 1.9160 / SL003B-26A1)</name>
    <dbReference type="NCBI Taxonomy" id="991905"/>
    <lineage>
        <taxon>Bacteria</taxon>
        <taxon>Pseudomonadati</taxon>
        <taxon>Pseudomonadota</taxon>
        <taxon>Alphaproteobacteria</taxon>
        <taxon>Rhodobacterales</taxon>
        <taxon>Paracoccaceae</taxon>
        <taxon>Polymorphum</taxon>
    </lineage>
</organism>
<evidence type="ECO:0000313" key="4">
    <source>
        <dbReference type="EMBL" id="ADZ70892.1"/>
    </source>
</evidence>
<dbReference type="GO" id="GO:0016810">
    <property type="term" value="F:hydrolase activity, acting on carbon-nitrogen (but not peptide) bonds"/>
    <property type="evidence" value="ECO:0007669"/>
    <property type="project" value="InterPro"/>
</dbReference>
<dbReference type="PANTHER" id="PTHR43794">
    <property type="entry name" value="AMINOHYDROLASE SSNA-RELATED"/>
    <property type="match status" value="1"/>
</dbReference>
<evidence type="ECO:0000256" key="1">
    <source>
        <dbReference type="ARBA" id="ARBA00006745"/>
    </source>
</evidence>
<dbReference type="KEGG" id="pgv:SL003B_2468"/>
<dbReference type="SUPFAM" id="SSF51556">
    <property type="entry name" value="Metallo-dependent hydrolases"/>
    <property type="match status" value="1"/>
</dbReference>
<dbReference type="PANTHER" id="PTHR43794:SF11">
    <property type="entry name" value="AMIDOHYDROLASE-RELATED DOMAIN-CONTAINING PROTEIN"/>
    <property type="match status" value="1"/>
</dbReference>
<dbReference type="InterPro" id="IPR006680">
    <property type="entry name" value="Amidohydro-rel"/>
</dbReference>
<keyword evidence="5" id="KW-1185">Reference proteome</keyword>
<gene>
    <name evidence="4" type="ordered locus">SL003B_2468</name>
</gene>
<accession>F2J2H8</accession>
<evidence type="ECO:0000259" key="3">
    <source>
        <dbReference type="Pfam" id="PF01979"/>
    </source>
</evidence>
<dbReference type="eggNOG" id="COG0402">
    <property type="taxonomic scope" value="Bacteria"/>
</dbReference>